<evidence type="ECO:0000313" key="2">
    <source>
        <dbReference type="Proteomes" id="UP001501231"/>
    </source>
</evidence>
<protein>
    <submittedName>
        <fullName evidence="1">Uncharacterized protein</fullName>
    </submittedName>
</protein>
<evidence type="ECO:0000313" key="1">
    <source>
        <dbReference type="EMBL" id="GAA2457190.1"/>
    </source>
</evidence>
<reference evidence="1 2" key="1">
    <citation type="journal article" date="2019" name="Int. J. Syst. Evol. Microbiol.">
        <title>The Global Catalogue of Microorganisms (GCM) 10K type strain sequencing project: providing services to taxonomists for standard genome sequencing and annotation.</title>
        <authorList>
            <consortium name="The Broad Institute Genomics Platform"/>
            <consortium name="The Broad Institute Genome Sequencing Center for Infectious Disease"/>
            <person name="Wu L."/>
            <person name="Ma J."/>
        </authorList>
    </citation>
    <scope>NUCLEOTIDE SEQUENCE [LARGE SCALE GENOMIC DNA]</scope>
    <source>
        <strain evidence="1 2">JCM 3325</strain>
    </source>
</reference>
<proteinExistence type="predicted"/>
<gene>
    <name evidence="1" type="ORF">GCM10010191_91130</name>
</gene>
<dbReference type="EMBL" id="BAAARW010000046">
    <property type="protein sequence ID" value="GAA2457190.1"/>
    <property type="molecule type" value="Genomic_DNA"/>
</dbReference>
<sequence length="142" mass="15332">MACGRAVDAPASRRVRFRPLSVAVHLPADRARDAVERCGLAWPSGGSPLSGGGPTFSFGARVTQVLKAQDVIRDMVPLGLRFPELGWRAPRRVCWKLGAVNTCWLAVRVVSADAVGVAFAASGMWWPRGFAPMGFGDRRREA</sequence>
<keyword evidence="2" id="KW-1185">Reference proteome</keyword>
<name>A0ABN3KHJ1_9ACTN</name>
<accession>A0ABN3KHJ1</accession>
<organism evidence="1 2">
    <name type="scientific">Actinomadura vinacea</name>
    <dbReference type="NCBI Taxonomy" id="115336"/>
    <lineage>
        <taxon>Bacteria</taxon>
        <taxon>Bacillati</taxon>
        <taxon>Actinomycetota</taxon>
        <taxon>Actinomycetes</taxon>
        <taxon>Streptosporangiales</taxon>
        <taxon>Thermomonosporaceae</taxon>
        <taxon>Actinomadura</taxon>
    </lineage>
</organism>
<comment type="caution">
    <text evidence="1">The sequence shown here is derived from an EMBL/GenBank/DDBJ whole genome shotgun (WGS) entry which is preliminary data.</text>
</comment>
<dbReference type="Proteomes" id="UP001501231">
    <property type="component" value="Unassembled WGS sequence"/>
</dbReference>